<dbReference type="Proteomes" id="UP000287470">
    <property type="component" value="Unassembled WGS sequence"/>
</dbReference>
<protein>
    <submittedName>
        <fullName evidence="2">NrdH-redoxin</fullName>
    </submittedName>
</protein>
<gene>
    <name evidence="2" type="ORF">D2E24_1636</name>
</gene>
<dbReference type="PROSITE" id="PS51354">
    <property type="entry name" value="GLUTAREDOXIN_2"/>
    <property type="match status" value="1"/>
</dbReference>
<dbReference type="SUPFAM" id="SSF52833">
    <property type="entry name" value="Thioredoxin-like"/>
    <property type="match status" value="1"/>
</dbReference>
<dbReference type="Gene3D" id="3.40.30.10">
    <property type="entry name" value="Glutaredoxin"/>
    <property type="match status" value="1"/>
</dbReference>
<dbReference type="CDD" id="cd02976">
    <property type="entry name" value="NrdH"/>
    <property type="match status" value="1"/>
</dbReference>
<reference evidence="2 3" key="1">
    <citation type="submission" date="2018-09" db="EMBL/GenBank/DDBJ databases">
        <title>Characterization of the phylogenetic diversity of five novel species belonging to the genus Bifidobacterium.</title>
        <authorList>
            <person name="Lugli G.A."/>
            <person name="Duranti S."/>
            <person name="Milani C."/>
        </authorList>
    </citation>
    <scope>NUCLEOTIDE SEQUENCE [LARGE SCALE GENOMIC DNA]</scope>
    <source>
        <strain evidence="2 3">2033B</strain>
    </source>
</reference>
<dbReference type="OrthoDB" id="8991911at2"/>
<evidence type="ECO:0000313" key="3">
    <source>
        <dbReference type="Proteomes" id="UP000287470"/>
    </source>
</evidence>
<evidence type="ECO:0000313" key="2">
    <source>
        <dbReference type="EMBL" id="RSX54436.1"/>
    </source>
</evidence>
<dbReference type="InterPro" id="IPR002109">
    <property type="entry name" value="Glutaredoxin"/>
</dbReference>
<feature type="domain" description="Glutaredoxin" evidence="1">
    <location>
        <begin position="4"/>
        <end position="56"/>
    </location>
</feature>
<dbReference type="Pfam" id="PF00462">
    <property type="entry name" value="Glutaredoxin"/>
    <property type="match status" value="1"/>
</dbReference>
<dbReference type="NCBIfam" id="TIGR02200">
    <property type="entry name" value="GlrX_actino"/>
    <property type="match status" value="1"/>
</dbReference>
<dbReference type="AlphaFoldDB" id="A0A430FNN8"/>
<accession>A0A430FNN8</accession>
<comment type="caution">
    <text evidence="2">The sequence shown here is derived from an EMBL/GenBank/DDBJ whole genome shotgun (WGS) entry which is preliminary data.</text>
</comment>
<evidence type="ECO:0000259" key="1">
    <source>
        <dbReference type="Pfam" id="PF00462"/>
    </source>
</evidence>
<organism evidence="2 3">
    <name type="scientific">Bifidobacterium samirii</name>
    <dbReference type="NCBI Taxonomy" id="2306974"/>
    <lineage>
        <taxon>Bacteria</taxon>
        <taxon>Bacillati</taxon>
        <taxon>Actinomycetota</taxon>
        <taxon>Actinomycetes</taxon>
        <taxon>Bifidobacteriales</taxon>
        <taxon>Bifidobacteriaceae</taxon>
        <taxon>Bifidobacterium</taxon>
    </lineage>
</organism>
<dbReference type="InterPro" id="IPR036249">
    <property type="entry name" value="Thioredoxin-like_sf"/>
</dbReference>
<proteinExistence type="predicted"/>
<keyword evidence="3" id="KW-1185">Reference proteome</keyword>
<name>A0A430FNN8_9BIFI</name>
<dbReference type="EMBL" id="QXGK01000019">
    <property type="protein sequence ID" value="RSX54436.1"/>
    <property type="molecule type" value="Genomic_DNA"/>
</dbReference>
<dbReference type="RefSeq" id="WP_125968894.1">
    <property type="nucleotide sequence ID" value="NZ_QXGK01000019.1"/>
</dbReference>
<sequence length="83" mass="9168">MAVDVYGADWCGDCRRAKDALNRFGAEYVWHDLESEEGAAEKAVEISGQKHIPVLLYSDGAFQVEPSATDIQRKLKELGLLGE</sequence>
<dbReference type="InterPro" id="IPR011915">
    <property type="entry name" value="GlrX_actino"/>
</dbReference>